<dbReference type="EMBL" id="LZNA01000035">
    <property type="protein sequence ID" value="OBX80521.1"/>
    <property type="molecule type" value="Genomic_DNA"/>
</dbReference>
<name>A0A1B8QEY0_9GAMM</name>
<evidence type="ECO:0008006" key="3">
    <source>
        <dbReference type="Google" id="ProtNLM"/>
    </source>
</evidence>
<comment type="caution">
    <text evidence="1">The sequence shown here is derived from an EMBL/GenBank/DDBJ whole genome shotgun (WGS) entry which is preliminary data.</text>
</comment>
<reference evidence="1 2" key="1">
    <citation type="submission" date="2016-06" db="EMBL/GenBank/DDBJ databases">
        <title>Draft genome of Moraxella atlantae CCUG 59586.</title>
        <authorList>
            <person name="Salva-Serra F."/>
            <person name="Engstrom-Jakobsson H."/>
            <person name="Thorell K."/>
            <person name="Gonzales-Siles L."/>
            <person name="Karlsson R."/>
            <person name="Boulund F."/>
            <person name="Engstrand L."/>
            <person name="Kristiansson E."/>
            <person name="Moore E."/>
        </authorList>
    </citation>
    <scope>NUCLEOTIDE SEQUENCE [LARGE SCALE GENOMIC DNA]</scope>
    <source>
        <strain evidence="1 2">CCUG 59586</strain>
    </source>
</reference>
<gene>
    <name evidence="1" type="ORF">A9306_07425</name>
</gene>
<dbReference type="AlphaFoldDB" id="A0A1B8QEY0"/>
<dbReference type="Gene3D" id="2.60.40.4350">
    <property type="match status" value="1"/>
</dbReference>
<evidence type="ECO:0000313" key="1">
    <source>
        <dbReference type="EMBL" id="OBX80521.1"/>
    </source>
</evidence>
<accession>A0A1B8QEY0</accession>
<keyword evidence="2" id="KW-1185">Reference proteome</keyword>
<dbReference type="Pfam" id="PF09700">
    <property type="entry name" value="Cas_Cmr3"/>
    <property type="match status" value="1"/>
</dbReference>
<evidence type="ECO:0000313" key="2">
    <source>
        <dbReference type="Proteomes" id="UP000092616"/>
    </source>
</evidence>
<dbReference type="RefSeq" id="WP_067336749.1">
    <property type="nucleotide sequence ID" value="NZ_LZNA01000035.1"/>
</dbReference>
<dbReference type="Proteomes" id="UP000092616">
    <property type="component" value="Unassembled WGS sequence"/>
</dbReference>
<protein>
    <recommendedName>
        <fullName evidence="3">CRISPR type III-B/RAMP module-associated protein Cmr3</fullName>
    </recommendedName>
</protein>
<sequence>MNSYLIESLAPLVFRSGKPFGSKMSAQDMIFPLPSAGAGLIRSLAITQGKIDFTEHRCQLDNPNYQQLLSIKSYGVYLAEYGDEKDDKPIKLLVPKPANSLCMEQENGEKTIIRLAPKSIDDDCGSDLPEHLLHIQTVDEQGNFKEVKGKPKNDINYWSLDDVVAWQKGDVLTYEQIKNNGVTSIPTDIRTHVAIDDATLSSEDGRLFQTASYDLGYQAKPTHQGFEDKRLGFVIFSDQALDEDLATLGGERRLSNFKETQVSLPNAIQQEDVDNINQAKGFSITFITPCIFAKGYLPSWIDEATMTGKLPDSDIEVRLKAVSIDRWQAVSGWDSLLWQPKAMRKAVSAGSVYWFELVDTIDLPTLQRLSMPLAEDRYDQNDGFGMAVIAPFSFN</sequence>
<organism evidence="1 2">
    <name type="scientific">Faucicola atlantae</name>
    <dbReference type="NCBI Taxonomy" id="34059"/>
    <lineage>
        <taxon>Bacteria</taxon>
        <taxon>Pseudomonadati</taxon>
        <taxon>Pseudomonadota</taxon>
        <taxon>Gammaproteobacteria</taxon>
        <taxon>Moraxellales</taxon>
        <taxon>Moraxellaceae</taxon>
        <taxon>Faucicola</taxon>
    </lineage>
</organism>
<proteinExistence type="predicted"/>
<dbReference type="InterPro" id="IPR019117">
    <property type="entry name" value="CRISPR-assoc_protein_Cmr3"/>
</dbReference>